<dbReference type="GO" id="GO:0005737">
    <property type="term" value="C:cytoplasm"/>
    <property type="evidence" value="ECO:0007669"/>
    <property type="project" value="InterPro"/>
</dbReference>
<evidence type="ECO:0000313" key="8">
    <source>
        <dbReference type="Proteomes" id="UP000659630"/>
    </source>
</evidence>
<dbReference type="SMART" id="SM00448">
    <property type="entry name" value="REC"/>
    <property type="match status" value="1"/>
</dbReference>
<dbReference type="Gene3D" id="3.40.50.2300">
    <property type="match status" value="1"/>
</dbReference>
<keyword evidence="8" id="KW-1185">Reference proteome</keyword>
<protein>
    <recommendedName>
        <fullName evidence="1">Stage 0 sporulation protein A homolog</fullName>
    </recommendedName>
</protein>
<dbReference type="RefSeq" id="WP_186887963.1">
    <property type="nucleotide sequence ID" value="NZ_JACONZ010000003.1"/>
</dbReference>
<dbReference type="GO" id="GO:0003700">
    <property type="term" value="F:DNA-binding transcription factor activity"/>
    <property type="evidence" value="ECO:0007669"/>
    <property type="project" value="InterPro"/>
</dbReference>
<dbReference type="EMBL" id="JACONZ010000003">
    <property type="protein sequence ID" value="MBC5581588.1"/>
    <property type="molecule type" value="Genomic_DNA"/>
</dbReference>
<reference evidence="7" key="1">
    <citation type="submission" date="2020-08" db="EMBL/GenBank/DDBJ databases">
        <title>Genome public.</title>
        <authorList>
            <person name="Liu C."/>
            <person name="Sun Q."/>
        </authorList>
    </citation>
    <scope>NUCLEOTIDE SEQUENCE</scope>
    <source>
        <strain evidence="7">BX8</strain>
    </source>
</reference>
<dbReference type="Proteomes" id="UP000659630">
    <property type="component" value="Unassembled WGS sequence"/>
</dbReference>
<dbReference type="Pfam" id="PF08769">
    <property type="entry name" value="Spo0A_C"/>
    <property type="match status" value="1"/>
</dbReference>
<dbReference type="PROSITE" id="PS50110">
    <property type="entry name" value="RESPONSE_REGULATORY"/>
    <property type="match status" value="1"/>
</dbReference>
<dbReference type="InterPro" id="IPR001789">
    <property type="entry name" value="Sig_transdc_resp-reg_receiver"/>
</dbReference>
<dbReference type="InterPro" id="IPR016032">
    <property type="entry name" value="Sig_transdc_resp-reg_C-effctor"/>
</dbReference>
<keyword evidence="3" id="KW-0238">DNA-binding</keyword>
<dbReference type="InterPro" id="IPR050595">
    <property type="entry name" value="Bact_response_regulator"/>
</dbReference>
<gene>
    <name evidence="7" type="ORF">H8S23_08725</name>
</gene>
<evidence type="ECO:0000256" key="3">
    <source>
        <dbReference type="ARBA" id="ARBA00023125"/>
    </source>
</evidence>
<evidence type="ECO:0000313" key="7">
    <source>
        <dbReference type="EMBL" id="MBC5581588.1"/>
    </source>
</evidence>
<evidence type="ECO:0000256" key="1">
    <source>
        <dbReference type="ARBA" id="ARBA00018672"/>
    </source>
</evidence>
<comment type="function">
    <text evidence="4">May play the central regulatory role in sporulation. It may be an element of the effector pathway responsible for the activation of sporulation genes in response to nutritional stress. Spo0A may act in concert with spo0H (a sigma factor) to control the expression of some genes that are critical to the sporulation process.</text>
</comment>
<name>A0A923L1K5_9FIRM</name>
<dbReference type="GO" id="GO:0003677">
    <property type="term" value="F:DNA binding"/>
    <property type="evidence" value="ECO:0007669"/>
    <property type="project" value="UniProtKB-KW"/>
</dbReference>
<dbReference type="GO" id="GO:0000160">
    <property type="term" value="P:phosphorelay signal transduction system"/>
    <property type="evidence" value="ECO:0007669"/>
    <property type="project" value="InterPro"/>
</dbReference>
<dbReference type="SUPFAM" id="SSF52172">
    <property type="entry name" value="CheY-like"/>
    <property type="match status" value="1"/>
</dbReference>
<dbReference type="GO" id="GO:0005509">
    <property type="term" value="F:calcium ion binding"/>
    <property type="evidence" value="ECO:0007669"/>
    <property type="project" value="InterPro"/>
</dbReference>
<evidence type="ECO:0000256" key="2">
    <source>
        <dbReference type="ARBA" id="ARBA00022553"/>
    </source>
</evidence>
<dbReference type="Gene3D" id="1.10.10.10">
    <property type="entry name" value="Winged helix-like DNA-binding domain superfamily/Winged helix DNA-binding domain"/>
    <property type="match status" value="1"/>
</dbReference>
<evidence type="ECO:0000259" key="6">
    <source>
        <dbReference type="PROSITE" id="PS50110"/>
    </source>
</evidence>
<dbReference type="InterPro" id="IPR014879">
    <property type="entry name" value="Spo0A_C"/>
</dbReference>
<comment type="caution">
    <text evidence="5">Lacks conserved residue(s) required for the propagation of feature annotation.</text>
</comment>
<dbReference type="PANTHER" id="PTHR44591">
    <property type="entry name" value="STRESS RESPONSE REGULATOR PROTEIN 1"/>
    <property type="match status" value="1"/>
</dbReference>
<dbReference type="Pfam" id="PF00072">
    <property type="entry name" value="Response_reg"/>
    <property type="match status" value="1"/>
</dbReference>
<proteinExistence type="predicted"/>
<dbReference type="GO" id="GO:0042173">
    <property type="term" value="P:regulation of sporulation resulting in formation of a cellular spore"/>
    <property type="evidence" value="ECO:0007669"/>
    <property type="project" value="InterPro"/>
</dbReference>
<dbReference type="InterPro" id="IPR036388">
    <property type="entry name" value="WH-like_DNA-bd_sf"/>
</dbReference>
<keyword evidence="2" id="KW-0597">Phosphoprotein</keyword>
<organism evidence="7 8">
    <name type="scientific">Anaerofilum hominis</name>
    <dbReference type="NCBI Taxonomy" id="2763016"/>
    <lineage>
        <taxon>Bacteria</taxon>
        <taxon>Bacillati</taxon>
        <taxon>Bacillota</taxon>
        <taxon>Clostridia</taxon>
        <taxon>Eubacteriales</taxon>
        <taxon>Oscillospiraceae</taxon>
        <taxon>Anaerofilum</taxon>
    </lineage>
</organism>
<accession>A0A923L1K5</accession>
<evidence type="ECO:0000256" key="5">
    <source>
        <dbReference type="PROSITE-ProRule" id="PRU00169"/>
    </source>
</evidence>
<dbReference type="SUPFAM" id="SSF46894">
    <property type="entry name" value="C-terminal effector domain of the bipartite response regulators"/>
    <property type="match status" value="1"/>
</dbReference>
<dbReference type="InterPro" id="IPR011006">
    <property type="entry name" value="CheY-like_superfamily"/>
</dbReference>
<feature type="domain" description="Response regulatory" evidence="6">
    <location>
        <begin position="5"/>
        <end position="121"/>
    </location>
</feature>
<dbReference type="AlphaFoldDB" id="A0A923L1K5"/>
<comment type="caution">
    <text evidence="7">The sequence shown here is derived from an EMBL/GenBank/DDBJ whole genome shotgun (WGS) entry which is preliminary data.</text>
</comment>
<dbReference type="PANTHER" id="PTHR44591:SF18">
    <property type="entry name" value="REGULATORY PROTEIN"/>
    <property type="match status" value="1"/>
</dbReference>
<sequence length="250" mass="28043">MQRAKCLMTDLTPSVTERCREALEAREIEVKICEKNGSVLLEAIRRERPQLVLMEAFMPGLDALSIKQRCDGEGLGDIVFFVTGSFADDRLESEMAKRGIAFYFLKPFDPEILAARAASVLQRAETRGPVPDDECTVSEILREVGVPAHLKGYRFARQAILLIAEDESYLNGVTKRLYPDVARSNDTTASRVERAIRHAITVAWERGGSEALHDYFGYTAYSQNGKPTNSEFVAAIADKIRLDKRNRRQA</sequence>
<evidence type="ECO:0000256" key="4">
    <source>
        <dbReference type="ARBA" id="ARBA00024867"/>
    </source>
</evidence>